<keyword evidence="13" id="KW-1185">Reference proteome</keyword>
<dbReference type="GO" id="GO:0005524">
    <property type="term" value="F:ATP binding"/>
    <property type="evidence" value="ECO:0007669"/>
    <property type="project" value="UniProtKB-KW"/>
</dbReference>
<dbReference type="Proteomes" id="UP000241118">
    <property type="component" value="Unassembled WGS sequence"/>
</dbReference>
<name>A0A2P8I2U4_SACCR</name>
<comment type="caution">
    <text evidence="12">The sequence shown here is derived from an EMBL/GenBank/DDBJ whole genome shotgun (WGS) entry which is preliminary data.</text>
</comment>
<dbReference type="GO" id="GO:0000155">
    <property type="term" value="F:phosphorelay sensor kinase activity"/>
    <property type="evidence" value="ECO:0007669"/>
    <property type="project" value="InterPro"/>
</dbReference>
<dbReference type="InterPro" id="IPR050482">
    <property type="entry name" value="Sensor_HK_TwoCompSys"/>
</dbReference>
<dbReference type="Gene3D" id="3.30.565.10">
    <property type="entry name" value="Histidine kinase-like ATPase, C-terminal domain"/>
    <property type="match status" value="1"/>
</dbReference>
<dbReference type="Pfam" id="PF02518">
    <property type="entry name" value="HATPase_c"/>
    <property type="match status" value="1"/>
</dbReference>
<feature type="transmembrane region" description="Helical" evidence="9">
    <location>
        <begin position="44"/>
        <end position="63"/>
    </location>
</feature>
<accession>A0A2P8I2U4</accession>
<keyword evidence="9" id="KW-1133">Transmembrane helix</keyword>
<dbReference type="InterPro" id="IPR036890">
    <property type="entry name" value="HATPase_C_sf"/>
</dbReference>
<evidence type="ECO:0000256" key="7">
    <source>
        <dbReference type="ARBA" id="ARBA00022840"/>
    </source>
</evidence>
<evidence type="ECO:0000256" key="5">
    <source>
        <dbReference type="ARBA" id="ARBA00022741"/>
    </source>
</evidence>
<evidence type="ECO:0000256" key="2">
    <source>
        <dbReference type="ARBA" id="ARBA00012438"/>
    </source>
</evidence>
<evidence type="ECO:0000256" key="6">
    <source>
        <dbReference type="ARBA" id="ARBA00022777"/>
    </source>
</evidence>
<feature type="domain" description="Signal transduction histidine kinase subgroup 3 dimerisation and phosphoacceptor" evidence="11">
    <location>
        <begin position="232"/>
        <end position="294"/>
    </location>
</feature>
<dbReference type="SUPFAM" id="SSF55874">
    <property type="entry name" value="ATPase domain of HSP90 chaperone/DNA topoisomerase II/histidine kinase"/>
    <property type="match status" value="1"/>
</dbReference>
<comment type="catalytic activity">
    <reaction evidence="1">
        <text>ATP + protein L-histidine = ADP + protein N-phospho-L-histidine.</text>
        <dbReference type="EC" id="2.7.13.3"/>
    </reaction>
</comment>
<dbReference type="InterPro" id="IPR011712">
    <property type="entry name" value="Sig_transdc_His_kin_sub3_dim/P"/>
</dbReference>
<dbReference type="EMBL" id="PYAX01000011">
    <property type="protein sequence ID" value="PSL52791.1"/>
    <property type="molecule type" value="Genomic_DNA"/>
</dbReference>
<evidence type="ECO:0000256" key="9">
    <source>
        <dbReference type="SAM" id="Phobius"/>
    </source>
</evidence>
<sequence>MSGGRAVGENGRVTNAPVVDRLRAWTTLVVLPTGPLPRPTVRNYVFDVVLALVIGVASVGYAVDSQDVPARVVVGGLIAPVPPLMPPEPDPGAVFGAVLVAVVAAVALVLRRRYPLAVLWVVLYATSVTPSDTPGLTFYSCAVAAYSAAAYSPHRPPALASLVVAVLAVGVFRDSELPVVPNQYVPLLILVPLIVAANGLRTWKVRTDEGLAQVSALEREQAEALRRAVEHERARIARELHDVVTHHVSVMTIQAGAARKVMAVSPDQAQGALLAVEAGGRAAMTELRHVMGLLTMASPEPGGPGPADLAPQPGLAQVEALVARVRDTGVRVESVVRGQLRPLPSGVELAAYRVVQEGLTNAVKHASGGSVVVTVEYGVDFLRVEVVDTGGEAGPGAAVGNGYGLIGLRERLAVYGGTLEARARVGGGYRVAASIPVEASIAVEAR</sequence>
<keyword evidence="9" id="KW-0812">Transmembrane</keyword>
<dbReference type="Gene3D" id="1.20.5.1930">
    <property type="match status" value="1"/>
</dbReference>
<evidence type="ECO:0000256" key="4">
    <source>
        <dbReference type="ARBA" id="ARBA00022679"/>
    </source>
</evidence>
<dbReference type="PANTHER" id="PTHR24421">
    <property type="entry name" value="NITRATE/NITRITE SENSOR PROTEIN NARX-RELATED"/>
    <property type="match status" value="1"/>
</dbReference>
<feature type="domain" description="Histidine kinase/HSP90-like ATPase" evidence="10">
    <location>
        <begin position="347"/>
        <end position="438"/>
    </location>
</feature>
<evidence type="ECO:0000313" key="13">
    <source>
        <dbReference type="Proteomes" id="UP000241118"/>
    </source>
</evidence>
<dbReference type="EC" id="2.7.13.3" evidence="2"/>
<dbReference type="GO" id="GO:0016020">
    <property type="term" value="C:membrane"/>
    <property type="evidence" value="ECO:0007669"/>
    <property type="project" value="InterPro"/>
</dbReference>
<evidence type="ECO:0000256" key="1">
    <source>
        <dbReference type="ARBA" id="ARBA00000085"/>
    </source>
</evidence>
<keyword evidence="7" id="KW-0067">ATP-binding</keyword>
<evidence type="ECO:0000259" key="11">
    <source>
        <dbReference type="Pfam" id="PF07730"/>
    </source>
</evidence>
<gene>
    <name evidence="12" type="ORF">B0I31_11178</name>
</gene>
<evidence type="ECO:0000256" key="3">
    <source>
        <dbReference type="ARBA" id="ARBA00022553"/>
    </source>
</evidence>
<evidence type="ECO:0000259" key="10">
    <source>
        <dbReference type="Pfam" id="PF02518"/>
    </source>
</evidence>
<dbReference type="PANTHER" id="PTHR24421:SF10">
    <property type="entry name" value="NITRATE_NITRITE SENSOR PROTEIN NARQ"/>
    <property type="match status" value="1"/>
</dbReference>
<feature type="transmembrane region" description="Helical" evidence="9">
    <location>
        <begin position="92"/>
        <end position="110"/>
    </location>
</feature>
<keyword evidence="3" id="KW-0597">Phosphoprotein</keyword>
<keyword evidence="9" id="KW-0472">Membrane</keyword>
<dbReference type="Pfam" id="PF07730">
    <property type="entry name" value="HisKA_3"/>
    <property type="match status" value="1"/>
</dbReference>
<dbReference type="GO" id="GO:0046983">
    <property type="term" value="F:protein dimerization activity"/>
    <property type="evidence" value="ECO:0007669"/>
    <property type="project" value="InterPro"/>
</dbReference>
<protein>
    <recommendedName>
        <fullName evidence="2">histidine kinase</fullName>
        <ecNumber evidence="2">2.7.13.3</ecNumber>
    </recommendedName>
</protein>
<proteinExistence type="predicted"/>
<dbReference type="CDD" id="cd16917">
    <property type="entry name" value="HATPase_UhpB-NarQ-NarX-like"/>
    <property type="match status" value="1"/>
</dbReference>
<reference evidence="12 13" key="1">
    <citation type="submission" date="2018-03" db="EMBL/GenBank/DDBJ databases">
        <title>Genomic Encyclopedia of Type Strains, Phase III (KMG-III): the genomes of soil and plant-associated and newly described type strains.</title>
        <authorList>
            <person name="Whitman W."/>
        </authorList>
    </citation>
    <scope>NUCLEOTIDE SEQUENCE [LARGE SCALE GENOMIC DNA]</scope>
    <source>
        <strain evidence="12 13">CGMCC 4.7097</strain>
    </source>
</reference>
<organism evidence="12 13">
    <name type="scientific">Saccharothrix carnea</name>
    <dbReference type="NCBI Taxonomy" id="1280637"/>
    <lineage>
        <taxon>Bacteria</taxon>
        <taxon>Bacillati</taxon>
        <taxon>Actinomycetota</taxon>
        <taxon>Actinomycetes</taxon>
        <taxon>Pseudonocardiales</taxon>
        <taxon>Pseudonocardiaceae</taxon>
        <taxon>Saccharothrix</taxon>
    </lineage>
</organism>
<keyword evidence="6 12" id="KW-0418">Kinase</keyword>
<evidence type="ECO:0000313" key="12">
    <source>
        <dbReference type="EMBL" id="PSL52791.1"/>
    </source>
</evidence>
<dbReference type="OrthoDB" id="227596at2"/>
<evidence type="ECO:0000256" key="8">
    <source>
        <dbReference type="ARBA" id="ARBA00023012"/>
    </source>
</evidence>
<keyword evidence="5" id="KW-0547">Nucleotide-binding</keyword>
<dbReference type="AlphaFoldDB" id="A0A2P8I2U4"/>
<dbReference type="InterPro" id="IPR003594">
    <property type="entry name" value="HATPase_dom"/>
</dbReference>
<keyword evidence="8" id="KW-0902">Two-component regulatory system</keyword>
<keyword evidence="4" id="KW-0808">Transferase</keyword>